<accession>A0A5E8B2D7</accession>
<dbReference type="GO" id="GO:0016226">
    <property type="term" value="P:iron-sulfur cluster assembly"/>
    <property type="evidence" value="ECO:0007669"/>
    <property type="project" value="UniProtKB-UniRule"/>
</dbReference>
<evidence type="ECO:0000256" key="7">
    <source>
        <dbReference type="ARBA" id="ARBA00023004"/>
    </source>
</evidence>
<organism evidence="10 11">
    <name type="scientific">Magnusiomyces paraingens</name>
    <dbReference type="NCBI Taxonomy" id="2606893"/>
    <lineage>
        <taxon>Eukaryota</taxon>
        <taxon>Fungi</taxon>
        <taxon>Dikarya</taxon>
        <taxon>Ascomycota</taxon>
        <taxon>Saccharomycotina</taxon>
        <taxon>Dipodascomycetes</taxon>
        <taxon>Dipodascales</taxon>
        <taxon>Dipodascaceae</taxon>
        <taxon>Magnusiomyces</taxon>
    </lineage>
</organism>
<evidence type="ECO:0000256" key="5">
    <source>
        <dbReference type="ARBA" id="ARBA00022741"/>
    </source>
</evidence>
<dbReference type="PROSITE" id="PS01215">
    <property type="entry name" value="MRP"/>
    <property type="match status" value="1"/>
</dbReference>
<dbReference type="EMBL" id="CABVLU010000001">
    <property type="protein sequence ID" value="VVT43545.1"/>
    <property type="molecule type" value="Genomic_DNA"/>
</dbReference>
<evidence type="ECO:0000256" key="9">
    <source>
        <dbReference type="HAMAP-Rule" id="MF_03039"/>
    </source>
</evidence>
<dbReference type="Pfam" id="PF10609">
    <property type="entry name" value="ParA"/>
    <property type="match status" value="1"/>
</dbReference>
<evidence type="ECO:0000256" key="4">
    <source>
        <dbReference type="ARBA" id="ARBA00022723"/>
    </source>
</evidence>
<feature type="binding site" evidence="9">
    <location>
        <begin position="23"/>
        <end position="30"/>
    </location>
    <ligand>
        <name>ATP</name>
        <dbReference type="ChEBI" id="CHEBI:30616"/>
    </ligand>
</feature>
<dbReference type="FunFam" id="3.40.50.300:FF:001119">
    <property type="entry name" value="Iron-sulfur cluster carrier protein"/>
    <property type="match status" value="1"/>
</dbReference>
<dbReference type="SUPFAM" id="SSF52540">
    <property type="entry name" value="P-loop containing nucleoside triphosphate hydrolases"/>
    <property type="match status" value="1"/>
</dbReference>
<gene>
    <name evidence="10" type="ORF">SAPINGB_P000034</name>
</gene>
<evidence type="ECO:0000256" key="8">
    <source>
        <dbReference type="ARBA" id="ARBA00023014"/>
    </source>
</evidence>
<keyword evidence="5 9" id="KW-0547">Nucleotide-binding</keyword>
<keyword evidence="8 9" id="KW-0411">Iron-sulfur</keyword>
<proteinExistence type="inferred from homology"/>
<feature type="binding site" evidence="9">
    <location>
        <position position="202"/>
    </location>
    <ligand>
        <name>[4Fe-4S] cluster</name>
        <dbReference type="ChEBI" id="CHEBI:49883"/>
        <note>ligand shared between dimeric partners</note>
    </ligand>
</feature>
<keyword evidence="7 9" id="KW-0408">Iron</keyword>
<keyword evidence="6 9" id="KW-0067">ATP-binding</keyword>
<reference evidence="10 11" key="1">
    <citation type="submission" date="2019-09" db="EMBL/GenBank/DDBJ databases">
        <authorList>
            <person name="Brejova B."/>
        </authorList>
    </citation>
    <scope>NUCLEOTIDE SEQUENCE [LARGE SCALE GENOMIC DNA]</scope>
</reference>
<comment type="subcellular location">
    <subcellularLocation>
        <location evidence="1 9">Cytoplasm</location>
    </subcellularLocation>
</comment>
<dbReference type="InterPro" id="IPR028600">
    <property type="entry name" value="NUBP2/Cfd1_eukaryotes"/>
</dbReference>
<feature type="binding site" evidence="9">
    <location>
        <position position="205"/>
    </location>
    <ligand>
        <name>[4Fe-4S] cluster</name>
        <dbReference type="ChEBI" id="CHEBI:49883"/>
        <note>ligand shared between dimeric partners</note>
    </ligand>
</feature>
<protein>
    <submittedName>
        <fullName evidence="10">Uncharacterized protein</fullName>
    </submittedName>
</protein>
<evidence type="ECO:0000313" key="11">
    <source>
        <dbReference type="Proteomes" id="UP000398389"/>
    </source>
</evidence>
<dbReference type="RefSeq" id="XP_031850650.1">
    <property type="nucleotide sequence ID" value="XM_031994759.1"/>
</dbReference>
<dbReference type="GO" id="GO:0046872">
    <property type="term" value="F:metal ion binding"/>
    <property type="evidence" value="ECO:0007669"/>
    <property type="project" value="UniProtKB-KW"/>
</dbReference>
<dbReference type="CDD" id="cd02037">
    <property type="entry name" value="Mrp_NBP35"/>
    <property type="match status" value="1"/>
</dbReference>
<dbReference type="GO" id="GO:0140663">
    <property type="term" value="F:ATP-dependent FeS chaperone activity"/>
    <property type="evidence" value="ECO:0007669"/>
    <property type="project" value="InterPro"/>
</dbReference>
<comment type="function">
    <text evidence="9">Component of the cytosolic iron-sulfur (Fe/S) protein assembly (CIA) machinery. Required for maturation of extramitochondrial Fe-S proteins. The NBP35-CFD1 heterotetramer forms a Fe-S scaffold complex, mediating the de novo assembly of an Fe-S cluster and its transfer to target apoproteins.</text>
</comment>
<dbReference type="InterPro" id="IPR000808">
    <property type="entry name" value="Mrp-like_CS"/>
</dbReference>
<dbReference type="Proteomes" id="UP000398389">
    <property type="component" value="Unassembled WGS sequence"/>
</dbReference>
<sequence length="309" mass="33143">MNSIPDQLPSLDSVKHIVLVLSGKGGVGKSSVTTQIALTLVAKNYKVGVLDIDLTGPSAPRMFGLEGRQVHQSVAGWVPVYAQPPSSGSGSLAVMSLGFLLQQRGDAVVWRGPKKTAMIRQLLTDMVWGDLDYLLIDTPPGTSDEHISVAEALKNAANPDGAVLVTTPQGIATADVRKELSFCRKVGFNILGVVENMSGYVCPHCSDCSDIFSSGGGLKLAQQFNLPFLGSVPIDPQFVLMIESQKSNKIGNDNESSLDTNEPSLVQKYKDTSALYPIFSKIVDKLVEQIEKDDEADSLNISQVDINKP</sequence>
<dbReference type="PANTHER" id="PTHR23264">
    <property type="entry name" value="NUCLEOTIDE-BINDING PROTEIN NBP35 YEAST -RELATED"/>
    <property type="match status" value="1"/>
</dbReference>
<evidence type="ECO:0000313" key="10">
    <source>
        <dbReference type="EMBL" id="VVT43545.1"/>
    </source>
</evidence>
<dbReference type="AlphaFoldDB" id="A0A5E8B2D7"/>
<dbReference type="InterPro" id="IPR019591">
    <property type="entry name" value="Mrp/NBP35_ATP-bd"/>
</dbReference>
<dbReference type="Gene3D" id="3.40.50.300">
    <property type="entry name" value="P-loop containing nucleotide triphosphate hydrolases"/>
    <property type="match status" value="1"/>
</dbReference>
<dbReference type="OrthoDB" id="3900342at2759"/>
<keyword evidence="11" id="KW-1185">Reference proteome</keyword>
<dbReference type="PANTHER" id="PTHR23264:SF19">
    <property type="entry name" value="CYTOSOLIC FE-S CLUSTER ASSEMBLY FACTOR NUBP2"/>
    <property type="match status" value="1"/>
</dbReference>
<dbReference type="HAMAP" id="MF_02040">
    <property type="entry name" value="Mrp_NBP35"/>
    <property type="match status" value="1"/>
</dbReference>
<evidence type="ECO:0000256" key="3">
    <source>
        <dbReference type="ARBA" id="ARBA00022490"/>
    </source>
</evidence>
<evidence type="ECO:0000256" key="1">
    <source>
        <dbReference type="ARBA" id="ARBA00004496"/>
    </source>
</evidence>
<dbReference type="InterPro" id="IPR033756">
    <property type="entry name" value="YlxH/NBP35"/>
</dbReference>
<evidence type="ECO:0000256" key="6">
    <source>
        <dbReference type="ARBA" id="ARBA00022840"/>
    </source>
</evidence>
<dbReference type="GO" id="GO:0005524">
    <property type="term" value="F:ATP binding"/>
    <property type="evidence" value="ECO:0007669"/>
    <property type="project" value="UniProtKB-KW"/>
</dbReference>
<dbReference type="GO" id="GO:0005829">
    <property type="term" value="C:cytosol"/>
    <property type="evidence" value="ECO:0007669"/>
    <property type="project" value="TreeGrafter"/>
</dbReference>
<evidence type="ECO:0000256" key="2">
    <source>
        <dbReference type="ARBA" id="ARBA00022485"/>
    </source>
</evidence>
<keyword evidence="4 9" id="KW-0479">Metal-binding</keyword>
<dbReference type="GO" id="GO:0051539">
    <property type="term" value="F:4 iron, 4 sulfur cluster binding"/>
    <property type="evidence" value="ECO:0007669"/>
    <property type="project" value="UniProtKB-UniRule"/>
</dbReference>
<keyword evidence="2 9" id="KW-0004">4Fe-4S</keyword>
<name>A0A5E8B2D7_9ASCO</name>
<comment type="similarity">
    <text evidence="9">Belongs to the Mrp/NBP35 ATP-binding proteins family. NUBP2/CFD1 subfamily.</text>
</comment>
<keyword evidence="3 9" id="KW-0963">Cytoplasm</keyword>
<dbReference type="GeneID" id="43578859"/>
<dbReference type="HAMAP" id="MF_03039">
    <property type="entry name" value="NUBP2"/>
    <property type="match status" value="1"/>
</dbReference>
<dbReference type="InterPro" id="IPR027417">
    <property type="entry name" value="P-loop_NTPase"/>
</dbReference>